<gene>
    <name evidence="1" type="ORF">BLGHR1_11144</name>
</gene>
<dbReference type="InterPro" id="IPR004344">
    <property type="entry name" value="TTL/TTLL_fam"/>
</dbReference>
<evidence type="ECO:0000313" key="1">
    <source>
        <dbReference type="EMBL" id="SZF00407.1"/>
    </source>
</evidence>
<sequence length="442" mass="50132">MATTESSRPLQSSIKSVTPPIDSSTHIYALINYKDTYVQPLLLIALQKCLPRSSYTLIKSQSELPSQAVNYLHIGTYEDLPFEYIMSHVTTSLTNAYIIRKALIRKHYLSTTAHNWITKYPTSILQTNIKVSCEFELDYPEFLDDAIVEAWELQQSFKNNVGKNAADREWWILKPGMSDRGHGIRLFSTQAELQAIFEEWEALRSDSDDELGNDELCPNTSSNFNHEDRNKLITSDLRHFVAQLYISQPFLLRENPRKFHIRTYVLAIGGLKVYVYHEMLALFSPLKYTPPWDDLSSGDISAHLTNTCLQTGNHDGSVQLLTTLDLPAALKTSIYDQIDHISGEIFEAAARGMLVHFQTLPNVFEVFGLDFLVDEAGTTWLLEVNAFPDFQQTGHELQEVVSGLWEAVVATAVVGFFGITPNSFCKLAREKMRLVKDIKLRG</sequence>
<protein>
    <recommendedName>
        <fullName evidence="3">Tubulin-tyrosine ligase</fullName>
    </recommendedName>
</protein>
<dbReference type="PANTHER" id="PTHR47551">
    <property type="entry name" value="TUBULIN--TYROSINE LIGASE PBY1-RELATED"/>
    <property type="match status" value="1"/>
</dbReference>
<dbReference type="Proteomes" id="UP000275772">
    <property type="component" value="Unassembled WGS sequence"/>
</dbReference>
<dbReference type="SUPFAM" id="SSF56059">
    <property type="entry name" value="Glutathione synthetase ATP-binding domain-like"/>
    <property type="match status" value="1"/>
</dbReference>
<organism evidence="1 2">
    <name type="scientific">Blumeria hordei</name>
    <name type="common">Barley powdery mildew</name>
    <name type="synonym">Blumeria graminis f. sp. hordei</name>
    <dbReference type="NCBI Taxonomy" id="2867405"/>
    <lineage>
        <taxon>Eukaryota</taxon>
        <taxon>Fungi</taxon>
        <taxon>Dikarya</taxon>
        <taxon>Ascomycota</taxon>
        <taxon>Pezizomycotina</taxon>
        <taxon>Leotiomycetes</taxon>
        <taxon>Erysiphales</taxon>
        <taxon>Erysiphaceae</taxon>
        <taxon>Blumeria</taxon>
    </lineage>
</organism>
<reference evidence="1 2" key="1">
    <citation type="submission" date="2017-11" db="EMBL/GenBank/DDBJ databases">
        <authorList>
            <person name="Kracher B."/>
        </authorList>
    </citation>
    <scope>NUCLEOTIDE SEQUENCE [LARGE SCALE GENOMIC DNA]</scope>
    <source>
        <strain evidence="1 2">RACE1</strain>
    </source>
</reference>
<dbReference type="GO" id="GO:0000932">
    <property type="term" value="C:P-body"/>
    <property type="evidence" value="ECO:0007669"/>
    <property type="project" value="TreeGrafter"/>
</dbReference>
<name>A0A383UKI5_BLUHO</name>
<dbReference type="EMBL" id="UNSH01000009">
    <property type="protein sequence ID" value="SZF00407.1"/>
    <property type="molecule type" value="Genomic_DNA"/>
</dbReference>
<evidence type="ECO:0008006" key="3">
    <source>
        <dbReference type="Google" id="ProtNLM"/>
    </source>
</evidence>
<dbReference type="PANTHER" id="PTHR47551:SF1">
    <property type="entry name" value="TUBULIN--TYROSINE LIGASE PBY1-RELATED"/>
    <property type="match status" value="1"/>
</dbReference>
<evidence type="ECO:0000313" key="2">
    <source>
        <dbReference type="Proteomes" id="UP000275772"/>
    </source>
</evidence>
<dbReference type="Pfam" id="PF03133">
    <property type="entry name" value="TTL"/>
    <property type="match status" value="1"/>
</dbReference>
<dbReference type="AlphaFoldDB" id="A0A383UKI5"/>
<dbReference type="InterPro" id="IPR027746">
    <property type="entry name" value="TTL"/>
</dbReference>
<proteinExistence type="predicted"/>
<dbReference type="VEuPathDB" id="FungiDB:BLGHR1_11144"/>
<dbReference type="Gene3D" id="3.30.470.20">
    <property type="entry name" value="ATP-grasp fold, B domain"/>
    <property type="match status" value="1"/>
</dbReference>
<dbReference type="PROSITE" id="PS51221">
    <property type="entry name" value="TTL"/>
    <property type="match status" value="1"/>
</dbReference>
<accession>A0A383UKI5</accession>